<evidence type="ECO:0000256" key="16">
    <source>
        <dbReference type="ARBA" id="ARBA00029893"/>
    </source>
</evidence>
<keyword evidence="13 19" id="KW-0472">Membrane</keyword>
<dbReference type="Proteomes" id="UP000265618">
    <property type="component" value="Unassembled WGS sequence"/>
</dbReference>
<evidence type="ECO:0000256" key="12">
    <source>
        <dbReference type="ARBA" id="ARBA00023098"/>
    </source>
</evidence>
<evidence type="ECO:0000256" key="19">
    <source>
        <dbReference type="SAM" id="Phobius"/>
    </source>
</evidence>
<keyword evidence="11 19" id="KW-1133">Transmembrane helix</keyword>
<evidence type="ECO:0000313" key="21">
    <source>
        <dbReference type="Proteomes" id="UP000265618"/>
    </source>
</evidence>
<evidence type="ECO:0000313" key="20">
    <source>
        <dbReference type="EMBL" id="GIQ88820.1"/>
    </source>
</evidence>
<evidence type="ECO:0000256" key="14">
    <source>
        <dbReference type="ARBA" id="ARBA00023209"/>
    </source>
</evidence>
<organism evidence="20 21">
    <name type="scientific">Kipferlia bialata</name>
    <dbReference type="NCBI Taxonomy" id="797122"/>
    <lineage>
        <taxon>Eukaryota</taxon>
        <taxon>Metamonada</taxon>
        <taxon>Carpediemonas-like organisms</taxon>
        <taxon>Kipferlia</taxon>
    </lineage>
</organism>
<evidence type="ECO:0000256" key="13">
    <source>
        <dbReference type="ARBA" id="ARBA00023136"/>
    </source>
</evidence>
<comment type="pathway">
    <text evidence="3">Phospholipid metabolism; CDP-diacylglycerol biosynthesis; CDP-diacylglycerol from sn-glycerol 3-phosphate: step 3/3.</text>
</comment>
<comment type="subcellular location">
    <subcellularLocation>
        <location evidence="2">Membrane</location>
        <topology evidence="2">Multi-pass membrane protein</topology>
    </subcellularLocation>
</comment>
<accession>A0A9K3D5P9</accession>
<protein>
    <recommendedName>
        <fullName evidence="6">phosphatidate cytidylyltransferase</fullName>
        <ecNumber evidence="6">2.7.7.41</ecNumber>
    </recommendedName>
    <alternativeName>
        <fullName evidence="16">CDP-diacylglycerol synthase</fullName>
    </alternativeName>
    <alternativeName>
        <fullName evidence="17">CDP-diglyceride pyrophosphorylase</fullName>
    </alternativeName>
    <alternativeName>
        <fullName evidence="18">CDP-diglyceride synthase</fullName>
    </alternativeName>
</protein>
<keyword evidence="10" id="KW-0548">Nucleotidyltransferase</keyword>
<evidence type="ECO:0000256" key="6">
    <source>
        <dbReference type="ARBA" id="ARBA00012487"/>
    </source>
</evidence>
<feature type="transmembrane region" description="Helical" evidence="19">
    <location>
        <begin position="43"/>
        <end position="63"/>
    </location>
</feature>
<name>A0A9K3D5P9_9EUKA</name>
<evidence type="ECO:0000256" key="15">
    <source>
        <dbReference type="ARBA" id="ARBA00023264"/>
    </source>
</evidence>
<evidence type="ECO:0000256" key="9">
    <source>
        <dbReference type="ARBA" id="ARBA00022692"/>
    </source>
</evidence>
<reference evidence="20 21" key="1">
    <citation type="journal article" date="2018" name="PLoS ONE">
        <title>The draft genome of Kipferlia bialata reveals reductive genome evolution in fornicate parasites.</title>
        <authorList>
            <person name="Tanifuji G."/>
            <person name="Takabayashi S."/>
            <person name="Kume K."/>
            <person name="Takagi M."/>
            <person name="Nakayama T."/>
            <person name="Kamikawa R."/>
            <person name="Inagaki Y."/>
            <person name="Hashimoto T."/>
        </authorList>
    </citation>
    <scope>NUCLEOTIDE SEQUENCE [LARGE SCALE GENOMIC DNA]</scope>
    <source>
        <strain evidence="20">NY0173</strain>
    </source>
</reference>
<keyword evidence="8" id="KW-0808">Transferase</keyword>
<comment type="pathway">
    <text evidence="4">Lipid metabolism.</text>
</comment>
<proteinExistence type="inferred from homology"/>
<dbReference type="Pfam" id="PF01148">
    <property type="entry name" value="CTP_transf_1"/>
    <property type="match status" value="1"/>
</dbReference>
<keyword evidence="7" id="KW-0444">Lipid biosynthesis</keyword>
<dbReference type="GO" id="GO:0005789">
    <property type="term" value="C:endoplasmic reticulum membrane"/>
    <property type="evidence" value="ECO:0007669"/>
    <property type="project" value="TreeGrafter"/>
</dbReference>
<evidence type="ECO:0000256" key="11">
    <source>
        <dbReference type="ARBA" id="ARBA00022989"/>
    </source>
</evidence>
<evidence type="ECO:0000256" key="1">
    <source>
        <dbReference type="ARBA" id="ARBA00001698"/>
    </source>
</evidence>
<evidence type="ECO:0000256" key="10">
    <source>
        <dbReference type="ARBA" id="ARBA00022695"/>
    </source>
</evidence>
<keyword evidence="14" id="KW-0594">Phospholipid biosynthesis</keyword>
<dbReference type="GO" id="GO:0008654">
    <property type="term" value="P:phospholipid biosynthetic process"/>
    <property type="evidence" value="ECO:0007669"/>
    <property type="project" value="UniProtKB-KW"/>
</dbReference>
<evidence type="ECO:0000256" key="17">
    <source>
        <dbReference type="ARBA" id="ARBA00032396"/>
    </source>
</evidence>
<sequence>MWFVFCLKKRDLAYYFEEVATTICCVIILVPCSLYGMRSCLDGTVFLLVPMVLIALNDTWAYVCGVTFGKHPLISISASKTWEGYIGGGILTVLSAPVVAWAMLWIMDTFPGIAPTSDWMWFITQESPSVLPCLSFLGAWTPFHWFCFWIAVFAATAGPFSGFIASGLKRVHGIKDYSNAIP</sequence>
<feature type="transmembrane region" description="Helical" evidence="19">
    <location>
        <begin position="84"/>
        <end position="107"/>
    </location>
</feature>
<dbReference type="GO" id="GO:0004605">
    <property type="term" value="F:phosphatidate cytidylyltransferase activity"/>
    <property type="evidence" value="ECO:0007669"/>
    <property type="project" value="UniProtKB-EC"/>
</dbReference>
<gene>
    <name evidence="20" type="ORF">KIPB_011159</name>
</gene>
<comment type="catalytic activity">
    <reaction evidence="1">
        <text>a 1,2-diacyl-sn-glycero-3-phosphate + CTP + H(+) = a CDP-1,2-diacyl-sn-glycerol + diphosphate</text>
        <dbReference type="Rhea" id="RHEA:16229"/>
        <dbReference type="ChEBI" id="CHEBI:15378"/>
        <dbReference type="ChEBI" id="CHEBI:33019"/>
        <dbReference type="ChEBI" id="CHEBI:37563"/>
        <dbReference type="ChEBI" id="CHEBI:58332"/>
        <dbReference type="ChEBI" id="CHEBI:58608"/>
        <dbReference type="EC" id="2.7.7.41"/>
    </reaction>
</comment>
<evidence type="ECO:0000256" key="7">
    <source>
        <dbReference type="ARBA" id="ARBA00022516"/>
    </source>
</evidence>
<evidence type="ECO:0000256" key="4">
    <source>
        <dbReference type="ARBA" id="ARBA00005189"/>
    </source>
</evidence>
<dbReference type="InterPro" id="IPR016720">
    <property type="entry name" value="PC_Trfase_euk"/>
</dbReference>
<feature type="transmembrane region" description="Helical" evidence="19">
    <location>
        <begin position="12"/>
        <end position="37"/>
    </location>
</feature>
<feature type="transmembrane region" description="Helical" evidence="19">
    <location>
        <begin position="143"/>
        <end position="165"/>
    </location>
</feature>
<comment type="similarity">
    <text evidence="5">Belongs to the CDS family.</text>
</comment>
<keyword evidence="15" id="KW-1208">Phospholipid metabolism</keyword>
<dbReference type="PANTHER" id="PTHR13773:SF8">
    <property type="entry name" value="PHOSPHATIDATE CYTIDYLYLTRANSFERASE, PHOTORECEPTOR-SPECIFIC"/>
    <property type="match status" value="1"/>
</dbReference>
<keyword evidence="9 19" id="KW-0812">Transmembrane</keyword>
<keyword evidence="12" id="KW-0443">Lipid metabolism</keyword>
<evidence type="ECO:0000256" key="5">
    <source>
        <dbReference type="ARBA" id="ARBA00010185"/>
    </source>
</evidence>
<dbReference type="PANTHER" id="PTHR13773">
    <property type="entry name" value="PHOSPHATIDATE CYTIDYLYLTRANSFERASE"/>
    <property type="match status" value="1"/>
</dbReference>
<dbReference type="AlphaFoldDB" id="A0A9K3D5P9"/>
<dbReference type="EC" id="2.7.7.41" evidence="6"/>
<evidence type="ECO:0000256" key="3">
    <source>
        <dbReference type="ARBA" id="ARBA00005119"/>
    </source>
</evidence>
<evidence type="ECO:0000256" key="8">
    <source>
        <dbReference type="ARBA" id="ARBA00022679"/>
    </source>
</evidence>
<dbReference type="EMBL" id="BDIP01004426">
    <property type="protein sequence ID" value="GIQ88820.1"/>
    <property type="molecule type" value="Genomic_DNA"/>
</dbReference>
<keyword evidence="21" id="KW-1185">Reference proteome</keyword>
<comment type="caution">
    <text evidence="20">The sequence shown here is derived from an EMBL/GenBank/DDBJ whole genome shotgun (WGS) entry which is preliminary data.</text>
</comment>
<dbReference type="OrthoDB" id="10260889at2759"/>
<feature type="non-terminal residue" evidence="20">
    <location>
        <position position="182"/>
    </location>
</feature>
<evidence type="ECO:0000256" key="2">
    <source>
        <dbReference type="ARBA" id="ARBA00004141"/>
    </source>
</evidence>
<evidence type="ECO:0000256" key="18">
    <source>
        <dbReference type="ARBA" id="ARBA00033406"/>
    </source>
</evidence>